<dbReference type="RefSeq" id="WP_220489604.1">
    <property type="nucleotide sequence ID" value="NZ_BAAATF010000006.1"/>
</dbReference>
<keyword evidence="2" id="KW-1185">Reference proteome</keyword>
<dbReference type="AlphaFoldDB" id="A0A7W3J859"/>
<dbReference type="EMBL" id="JACGWV010000001">
    <property type="protein sequence ID" value="MBA8808060.1"/>
    <property type="molecule type" value="Genomic_DNA"/>
</dbReference>
<protein>
    <recommendedName>
        <fullName evidence="3">TniQ protein</fullName>
    </recommendedName>
</protein>
<gene>
    <name evidence="1" type="ORF">FHX71_002002</name>
</gene>
<dbReference type="Proteomes" id="UP000540568">
    <property type="component" value="Unassembled WGS sequence"/>
</dbReference>
<accession>A0A7W3J859</accession>
<sequence length="281" mass="31665">MNALRHLREKPEELLAPEQAEPEGVVAHLVALTGLSPTTFERGLYWPGDHAYETRYACTRCTTGRSIPETVMIGAVHGISVCLKHQRWLSYAHGMSAWRQFSIADMPEMIAAGRRHHNLVRRHGRRRVLEAEQIAFECIADWSRIRGMMPQGLYDRYDQLRASGRDDTEAAAYPSVMALAAVIASPYWLDLARTPAGVERIVDRVAADVTDKRPRGSHDPFLGWLFWQQRGGFNTSEILLVPPTHISTWPSSPFWQGIAPLLWHLRIPDRTGRAGRRGAGS</sequence>
<proteinExistence type="predicted"/>
<evidence type="ECO:0000313" key="1">
    <source>
        <dbReference type="EMBL" id="MBA8808060.1"/>
    </source>
</evidence>
<comment type="caution">
    <text evidence="1">The sequence shown here is derived from an EMBL/GenBank/DDBJ whole genome shotgun (WGS) entry which is preliminary data.</text>
</comment>
<organism evidence="1 2">
    <name type="scientific">Promicromonospora sukumoe</name>
    <dbReference type="NCBI Taxonomy" id="88382"/>
    <lineage>
        <taxon>Bacteria</taxon>
        <taxon>Bacillati</taxon>
        <taxon>Actinomycetota</taxon>
        <taxon>Actinomycetes</taxon>
        <taxon>Micrococcales</taxon>
        <taxon>Promicromonosporaceae</taxon>
        <taxon>Promicromonospora</taxon>
    </lineage>
</organism>
<reference evidence="1 2" key="1">
    <citation type="submission" date="2020-07" db="EMBL/GenBank/DDBJ databases">
        <title>Sequencing the genomes of 1000 actinobacteria strains.</title>
        <authorList>
            <person name="Klenk H.-P."/>
        </authorList>
    </citation>
    <scope>NUCLEOTIDE SEQUENCE [LARGE SCALE GENOMIC DNA]</scope>
    <source>
        <strain evidence="1 2">DSM 44121</strain>
    </source>
</reference>
<evidence type="ECO:0008006" key="3">
    <source>
        <dbReference type="Google" id="ProtNLM"/>
    </source>
</evidence>
<evidence type="ECO:0000313" key="2">
    <source>
        <dbReference type="Proteomes" id="UP000540568"/>
    </source>
</evidence>
<name>A0A7W3J859_9MICO</name>